<dbReference type="Pfam" id="PF06537">
    <property type="entry name" value="DHOR"/>
    <property type="match status" value="1"/>
</dbReference>
<accession>A0A917PQH6</accession>
<keyword evidence="2" id="KW-1185">Reference proteome</keyword>
<proteinExistence type="predicted"/>
<evidence type="ECO:0000313" key="2">
    <source>
        <dbReference type="Proteomes" id="UP000635983"/>
    </source>
</evidence>
<dbReference type="InterPro" id="IPR010538">
    <property type="entry name" value="DHOR"/>
</dbReference>
<dbReference type="AlphaFoldDB" id="A0A917PQH6"/>
<protein>
    <submittedName>
        <fullName evidence="1">Uncharacterized protein</fullName>
    </submittedName>
</protein>
<dbReference type="EMBL" id="BMPO01000002">
    <property type="protein sequence ID" value="GGJ87343.1"/>
    <property type="molecule type" value="Genomic_DNA"/>
</dbReference>
<dbReference type="Proteomes" id="UP000635983">
    <property type="component" value="Unassembled WGS sequence"/>
</dbReference>
<comment type="caution">
    <text evidence="1">The sequence shown here is derived from an EMBL/GenBank/DDBJ whole genome shotgun (WGS) entry which is preliminary data.</text>
</comment>
<reference evidence="1" key="1">
    <citation type="journal article" date="2014" name="Int. J. Syst. Evol. Microbiol.">
        <title>Complete genome sequence of Corynebacterium casei LMG S-19264T (=DSM 44701T), isolated from a smear-ripened cheese.</title>
        <authorList>
            <consortium name="US DOE Joint Genome Institute (JGI-PGF)"/>
            <person name="Walter F."/>
            <person name="Albersmeier A."/>
            <person name="Kalinowski J."/>
            <person name="Ruckert C."/>
        </authorList>
    </citation>
    <scope>NUCLEOTIDE SEQUENCE</scope>
    <source>
        <strain evidence="1">JCM 30078</strain>
    </source>
</reference>
<sequence length="71" mass="7860">MRSSGVVGYRRVASPGTAVVPVRYSIRTLARVATSLEAILWHEGEAQPARDRVRALPPEDREALLDFIESL</sequence>
<reference evidence="1" key="2">
    <citation type="submission" date="2020-09" db="EMBL/GenBank/DDBJ databases">
        <authorList>
            <person name="Sun Q."/>
            <person name="Ohkuma M."/>
        </authorList>
    </citation>
    <scope>NUCLEOTIDE SEQUENCE</scope>
    <source>
        <strain evidence="1">JCM 30078</strain>
    </source>
</reference>
<gene>
    <name evidence="1" type="ORF">GCM10009304_11550</name>
</gene>
<name>A0A917PQH6_9PSED</name>
<organism evidence="1 2">
    <name type="scientific">Pseudomonas matsuisoli</name>
    <dbReference type="NCBI Taxonomy" id="1515666"/>
    <lineage>
        <taxon>Bacteria</taxon>
        <taxon>Pseudomonadati</taxon>
        <taxon>Pseudomonadota</taxon>
        <taxon>Gammaproteobacteria</taxon>
        <taxon>Pseudomonadales</taxon>
        <taxon>Pseudomonadaceae</taxon>
        <taxon>Pseudomonas</taxon>
    </lineage>
</organism>
<evidence type="ECO:0000313" key="1">
    <source>
        <dbReference type="EMBL" id="GGJ87343.1"/>
    </source>
</evidence>